<feature type="transmembrane region" description="Helical" evidence="9">
    <location>
        <begin position="183"/>
        <end position="206"/>
    </location>
</feature>
<feature type="region of interest" description="Disordered" evidence="8">
    <location>
        <begin position="296"/>
        <end position="348"/>
    </location>
</feature>
<evidence type="ECO:0000313" key="12">
    <source>
        <dbReference type="WBParaSite" id="nRc.2.0.1.t07893-RA"/>
    </source>
</evidence>
<evidence type="ECO:0000256" key="2">
    <source>
        <dbReference type="ARBA" id="ARBA00004177"/>
    </source>
</evidence>
<evidence type="ECO:0000256" key="4">
    <source>
        <dbReference type="ARBA" id="ARBA00022723"/>
    </source>
</evidence>
<keyword evidence="7" id="KW-0391">Immunity</keyword>
<evidence type="ECO:0000256" key="3">
    <source>
        <dbReference type="ARBA" id="ARBA00004656"/>
    </source>
</evidence>
<keyword evidence="6" id="KW-0862">Zinc</keyword>
<dbReference type="PROSITE" id="PS51292">
    <property type="entry name" value="ZF_RING_CH"/>
    <property type="match status" value="1"/>
</dbReference>
<feature type="compositionally biased region" description="Low complexity" evidence="8">
    <location>
        <begin position="297"/>
        <end position="310"/>
    </location>
</feature>
<name>A0A915I186_ROMCU</name>
<keyword evidence="11" id="KW-1185">Reference proteome</keyword>
<keyword evidence="9" id="KW-0812">Transmembrane</keyword>
<keyword evidence="9" id="KW-1133">Transmembrane helix</keyword>
<keyword evidence="9" id="KW-0472">Membrane</keyword>
<dbReference type="GO" id="GO:0005768">
    <property type="term" value="C:endosome"/>
    <property type="evidence" value="ECO:0007669"/>
    <property type="project" value="UniProtKB-SubCell"/>
</dbReference>
<dbReference type="WBParaSite" id="nRc.2.0.1.t07893-RA">
    <property type="protein sequence ID" value="nRc.2.0.1.t07893-RA"/>
    <property type="gene ID" value="nRc.2.0.1.g07893"/>
</dbReference>
<evidence type="ECO:0000256" key="1">
    <source>
        <dbReference type="ARBA" id="ARBA00004127"/>
    </source>
</evidence>
<feature type="compositionally biased region" description="Polar residues" evidence="8">
    <location>
        <begin position="311"/>
        <end position="324"/>
    </location>
</feature>
<dbReference type="Pfam" id="PF12906">
    <property type="entry name" value="RINGv"/>
    <property type="match status" value="1"/>
</dbReference>
<dbReference type="OMA" id="NSSMREC"/>
<dbReference type="CDD" id="cd16495">
    <property type="entry name" value="RING_CH-C4HC3_MARCH"/>
    <property type="match status" value="1"/>
</dbReference>
<reference evidence="12" key="1">
    <citation type="submission" date="2022-11" db="UniProtKB">
        <authorList>
            <consortium name="WormBaseParasite"/>
        </authorList>
    </citation>
    <scope>IDENTIFICATION</scope>
</reference>
<evidence type="ECO:0000256" key="9">
    <source>
        <dbReference type="SAM" id="Phobius"/>
    </source>
</evidence>
<organism evidence="11 12">
    <name type="scientific">Romanomermis culicivorax</name>
    <name type="common">Nematode worm</name>
    <dbReference type="NCBI Taxonomy" id="13658"/>
    <lineage>
        <taxon>Eukaryota</taxon>
        <taxon>Metazoa</taxon>
        <taxon>Ecdysozoa</taxon>
        <taxon>Nematoda</taxon>
        <taxon>Enoplea</taxon>
        <taxon>Dorylaimia</taxon>
        <taxon>Mermithida</taxon>
        <taxon>Mermithoidea</taxon>
        <taxon>Mermithidae</taxon>
        <taxon>Romanomermis</taxon>
    </lineage>
</organism>
<dbReference type="AlphaFoldDB" id="A0A915I186"/>
<dbReference type="SMART" id="SM00744">
    <property type="entry name" value="RINGv"/>
    <property type="match status" value="1"/>
</dbReference>
<evidence type="ECO:0000256" key="5">
    <source>
        <dbReference type="ARBA" id="ARBA00022771"/>
    </source>
</evidence>
<evidence type="ECO:0000259" key="10">
    <source>
        <dbReference type="PROSITE" id="PS51292"/>
    </source>
</evidence>
<evidence type="ECO:0000313" key="11">
    <source>
        <dbReference type="Proteomes" id="UP000887565"/>
    </source>
</evidence>
<proteinExistence type="predicted"/>
<protein>
    <submittedName>
        <fullName evidence="12">RING-CH-type domain-containing protein</fullName>
    </submittedName>
</protein>
<dbReference type="GO" id="GO:0005765">
    <property type="term" value="C:lysosomal membrane"/>
    <property type="evidence" value="ECO:0007669"/>
    <property type="project" value="UniProtKB-SubCell"/>
</dbReference>
<feature type="compositionally biased region" description="Basic and acidic residues" evidence="8">
    <location>
        <begin position="339"/>
        <end position="348"/>
    </location>
</feature>
<dbReference type="InterPro" id="IPR011016">
    <property type="entry name" value="Znf_RING-CH"/>
</dbReference>
<dbReference type="GO" id="GO:0008270">
    <property type="term" value="F:zinc ion binding"/>
    <property type="evidence" value="ECO:0007669"/>
    <property type="project" value="UniProtKB-KW"/>
</dbReference>
<accession>A0A915I186</accession>
<dbReference type="SUPFAM" id="SSF57850">
    <property type="entry name" value="RING/U-box"/>
    <property type="match status" value="1"/>
</dbReference>
<comment type="subcellular location">
    <subcellularLocation>
        <location evidence="1">Endomembrane system</location>
        <topology evidence="1">Multi-pass membrane protein</topology>
    </subcellularLocation>
    <subcellularLocation>
        <location evidence="2">Endosome</location>
    </subcellularLocation>
    <subcellularLocation>
        <location evidence="3">Lysosome membrane</location>
    </subcellularLocation>
</comment>
<evidence type="ECO:0000256" key="8">
    <source>
        <dbReference type="SAM" id="MobiDB-lite"/>
    </source>
</evidence>
<evidence type="ECO:0000256" key="7">
    <source>
        <dbReference type="ARBA" id="ARBA00022859"/>
    </source>
</evidence>
<feature type="transmembrane region" description="Helical" evidence="9">
    <location>
        <begin position="230"/>
        <end position="249"/>
    </location>
</feature>
<dbReference type="FunFam" id="3.30.40.10:FF:000571">
    <property type="entry name" value="Zinc finger, C3HC4 type"/>
    <property type="match status" value="1"/>
</dbReference>
<dbReference type="Proteomes" id="UP000887565">
    <property type="component" value="Unplaced"/>
</dbReference>
<dbReference type="GO" id="GO:0002376">
    <property type="term" value="P:immune system process"/>
    <property type="evidence" value="ECO:0007669"/>
    <property type="project" value="UniProtKB-KW"/>
</dbReference>
<keyword evidence="5" id="KW-0863">Zinc-finger</keyword>
<dbReference type="InterPro" id="IPR013083">
    <property type="entry name" value="Znf_RING/FYVE/PHD"/>
</dbReference>
<feature type="domain" description="RING-CH-type" evidence="10">
    <location>
        <begin position="98"/>
        <end position="164"/>
    </location>
</feature>
<keyword evidence="4" id="KW-0479">Metal-binding</keyword>
<evidence type="ECO:0000256" key="6">
    <source>
        <dbReference type="ARBA" id="ARBA00022833"/>
    </source>
</evidence>
<dbReference type="Gene3D" id="3.30.40.10">
    <property type="entry name" value="Zinc/RING finger domain, C3HC4 (zinc finger)"/>
    <property type="match status" value="1"/>
</dbReference>
<dbReference type="PANTHER" id="PTHR45981">
    <property type="entry name" value="LD02310P"/>
    <property type="match status" value="1"/>
</dbReference>
<sequence>MPKYSLPHENFNREEYGAMCQICGQAESLTTSSDTNRCPLKTSLSSPQVAHLLSKAPRKESATSVRVLEGSVQESSRPGVIASREQGVQVSKWSLSSTSSSNVPLCRICHSPGDKTEPLMSPCRCSGSLQFVHSSCLLRWLDISRRKSHRSPHCELCGYKYQRHKTIRIRKFQCPPCCRRDKFLHVTFILAVLIMFACATLTVISFESQRNNKYVRKGPNEKVELNSQEVITLVCGIMFFCAFFLAMYVQVKAQATIYRWMTRFWMMNQEWEIEEYRPERDPEYFRANKHRLISRYNNNNNVKNDENVNNGSRRPSTKPTTGRQENSDTAATSDDAPDDDRIPRFSTV</sequence>